<keyword evidence="1" id="KW-1133">Transmembrane helix</keyword>
<gene>
    <name evidence="2" type="ORF">KUTeg_024950</name>
</gene>
<comment type="caution">
    <text evidence="2">The sequence shown here is derived from an EMBL/GenBank/DDBJ whole genome shotgun (WGS) entry which is preliminary data.</text>
</comment>
<dbReference type="Proteomes" id="UP001217089">
    <property type="component" value="Unassembled WGS sequence"/>
</dbReference>
<keyword evidence="3" id="KW-1185">Reference proteome</keyword>
<feature type="transmembrane region" description="Helical" evidence="1">
    <location>
        <begin position="155"/>
        <end position="177"/>
    </location>
</feature>
<evidence type="ECO:0000256" key="1">
    <source>
        <dbReference type="SAM" id="Phobius"/>
    </source>
</evidence>
<feature type="transmembrane region" description="Helical" evidence="1">
    <location>
        <begin position="220"/>
        <end position="242"/>
    </location>
</feature>
<protein>
    <submittedName>
        <fullName evidence="2">Uncharacterized protein</fullName>
    </submittedName>
</protein>
<evidence type="ECO:0000313" key="2">
    <source>
        <dbReference type="EMBL" id="KAJ8298419.1"/>
    </source>
</evidence>
<accession>A0ABQ9DZC1</accession>
<organism evidence="2 3">
    <name type="scientific">Tegillarca granosa</name>
    <name type="common">Malaysian cockle</name>
    <name type="synonym">Anadara granosa</name>
    <dbReference type="NCBI Taxonomy" id="220873"/>
    <lineage>
        <taxon>Eukaryota</taxon>
        <taxon>Metazoa</taxon>
        <taxon>Spiralia</taxon>
        <taxon>Lophotrochozoa</taxon>
        <taxon>Mollusca</taxon>
        <taxon>Bivalvia</taxon>
        <taxon>Autobranchia</taxon>
        <taxon>Pteriomorphia</taxon>
        <taxon>Arcoida</taxon>
        <taxon>Arcoidea</taxon>
        <taxon>Arcidae</taxon>
        <taxon>Tegillarca</taxon>
    </lineage>
</organism>
<dbReference type="EMBL" id="JARBDR010000923">
    <property type="protein sequence ID" value="KAJ8298419.1"/>
    <property type="molecule type" value="Genomic_DNA"/>
</dbReference>
<proteinExistence type="predicted"/>
<reference evidence="2 3" key="1">
    <citation type="submission" date="2022-12" db="EMBL/GenBank/DDBJ databases">
        <title>Chromosome-level genome of Tegillarca granosa.</title>
        <authorList>
            <person name="Kim J."/>
        </authorList>
    </citation>
    <scope>NUCLEOTIDE SEQUENCE [LARGE SCALE GENOMIC DNA]</scope>
    <source>
        <strain evidence="2">Teg-2019</strain>
        <tissue evidence="2">Adductor muscle</tissue>
    </source>
</reference>
<sequence>MRIDRIIFVASAAKNEALPLKLMKCVIAVAQPDKPHGSYVTRNIPLFGMITKIDTVDTSEEKFRNKEVAFRRGLGIYGSTRYGCCSTYCSGIYQPGEEIGSILPRLNVPILKFLIAVFSPSATEVVSQCEPPMTSTESQTEQQIVEKQTLEFPSYLIRTAIRLLAFAVFIGVCIIYSPVLPKNVRRECGMMTKNENITEINKICEASINNEMAFITYTSVYQMLAIALYILFELIFELLLYLF</sequence>
<keyword evidence="1" id="KW-0472">Membrane</keyword>
<keyword evidence="1" id="KW-0812">Transmembrane</keyword>
<evidence type="ECO:0000313" key="3">
    <source>
        <dbReference type="Proteomes" id="UP001217089"/>
    </source>
</evidence>
<name>A0ABQ9DZC1_TEGGR</name>